<name>A0AAD9LZ93_9PEZI</name>
<dbReference type="Proteomes" id="UP001232148">
    <property type="component" value="Unassembled WGS sequence"/>
</dbReference>
<keyword evidence="1" id="KW-1133">Transmembrane helix</keyword>
<keyword evidence="1" id="KW-0812">Transmembrane</keyword>
<gene>
    <name evidence="2" type="ORF">LX32DRAFT_21388</name>
</gene>
<evidence type="ECO:0000256" key="1">
    <source>
        <dbReference type="SAM" id="Phobius"/>
    </source>
</evidence>
<sequence>MQVVVKWVDASRRRAHGLRDGLIQDDDKHGWMGWGRWEGSVRLFLLLLLLFLLWSPVVNGRRRQSQGRVRSGEVR</sequence>
<accession>A0AAD9LZ93</accession>
<keyword evidence="3" id="KW-1185">Reference proteome</keyword>
<protein>
    <submittedName>
        <fullName evidence="2">Uncharacterized protein</fullName>
    </submittedName>
</protein>
<feature type="transmembrane region" description="Helical" evidence="1">
    <location>
        <begin position="41"/>
        <end position="60"/>
    </location>
</feature>
<keyword evidence="1" id="KW-0472">Membrane</keyword>
<comment type="caution">
    <text evidence="2">The sequence shown here is derived from an EMBL/GenBank/DDBJ whole genome shotgun (WGS) entry which is preliminary data.</text>
</comment>
<proteinExistence type="predicted"/>
<evidence type="ECO:0000313" key="3">
    <source>
        <dbReference type="Proteomes" id="UP001232148"/>
    </source>
</evidence>
<dbReference type="EMBL" id="MU842915">
    <property type="protein sequence ID" value="KAK2026397.1"/>
    <property type="molecule type" value="Genomic_DNA"/>
</dbReference>
<evidence type="ECO:0000313" key="2">
    <source>
        <dbReference type="EMBL" id="KAK2026397.1"/>
    </source>
</evidence>
<organism evidence="2 3">
    <name type="scientific">Colletotrichum zoysiae</name>
    <dbReference type="NCBI Taxonomy" id="1216348"/>
    <lineage>
        <taxon>Eukaryota</taxon>
        <taxon>Fungi</taxon>
        <taxon>Dikarya</taxon>
        <taxon>Ascomycota</taxon>
        <taxon>Pezizomycotina</taxon>
        <taxon>Sordariomycetes</taxon>
        <taxon>Hypocreomycetidae</taxon>
        <taxon>Glomerellales</taxon>
        <taxon>Glomerellaceae</taxon>
        <taxon>Colletotrichum</taxon>
        <taxon>Colletotrichum graminicola species complex</taxon>
    </lineage>
</organism>
<reference evidence="2" key="1">
    <citation type="submission" date="2021-06" db="EMBL/GenBank/DDBJ databases">
        <title>Comparative genomics, transcriptomics and evolutionary studies reveal genomic signatures of adaptation to plant cell wall in hemibiotrophic fungi.</title>
        <authorList>
            <consortium name="DOE Joint Genome Institute"/>
            <person name="Baroncelli R."/>
            <person name="Diaz J.F."/>
            <person name="Benocci T."/>
            <person name="Peng M."/>
            <person name="Battaglia E."/>
            <person name="Haridas S."/>
            <person name="Andreopoulos W."/>
            <person name="Labutti K."/>
            <person name="Pangilinan J."/>
            <person name="Floch G.L."/>
            <person name="Makela M.R."/>
            <person name="Henrissat B."/>
            <person name="Grigoriev I.V."/>
            <person name="Crouch J.A."/>
            <person name="De Vries R.P."/>
            <person name="Sukno S.A."/>
            <person name="Thon M.R."/>
        </authorList>
    </citation>
    <scope>NUCLEOTIDE SEQUENCE</scope>
    <source>
        <strain evidence="2">MAFF235873</strain>
    </source>
</reference>
<dbReference type="AlphaFoldDB" id="A0AAD9LZ93"/>